<dbReference type="InterPro" id="IPR017871">
    <property type="entry name" value="ABC_transporter-like_CS"/>
</dbReference>
<gene>
    <name evidence="9 11" type="primary">ftsE</name>
    <name evidence="11" type="ORF">NF557_11510</name>
</gene>
<evidence type="ECO:0000313" key="11">
    <source>
        <dbReference type="EMBL" id="USQ75248.1"/>
    </source>
</evidence>
<dbReference type="PROSITE" id="PS00211">
    <property type="entry name" value="ABC_TRANSPORTER_1"/>
    <property type="match status" value="1"/>
</dbReference>
<evidence type="ECO:0000256" key="1">
    <source>
        <dbReference type="ARBA" id="ARBA00005417"/>
    </source>
</evidence>
<name>A0ABY4YET8_9MICO</name>
<comment type="subcellular location">
    <subcellularLocation>
        <location evidence="9">Cell membrane</location>
        <topology evidence="9">Peripheral membrane protein</topology>
        <orientation evidence="9">Cytoplasmic side</orientation>
    </subcellularLocation>
</comment>
<dbReference type="NCBIfam" id="TIGR02673">
    <property type="entry name" value="FtsE"/>
    <property type="match status" value="1"/>
</dbReference>
<dbReference type="GO" id="GO:0051301">
    <property type="term" value="P:cell division"/>
    <property type="evidence" value="ECO:0007669"/>
    <property type="project" value="UniProtKB-KW"/>
</dbReference>
<comment type="function">
    <text evidence="9">Part of the ABC transporter FtsEX involved in cellular division.</text>
</comment>
<keyword evidence="6 9" id="KW-0067">ATP-binding</keyword>
<comment type="similarity">
    <text evidence="1 9">Belongs to the ABC transporter superfamily.</text>
</comment>
<dbReference type="GO" id="GO:0005524">
    <property type="term" value="F:ATP binding"/>
    <property type="evidence" value="ECO:0007669"/>
    <property type="project" value="UniProtKB-KW"/>
</dbReference>
<dbReference type="SUPFAM" id="SSF52540">
    <property type="entry name" value="P-loop containing nucleoside triphosphate hydrolases"/>
    <property type="match status" value="1"/>
</dbReference>
<evidence type="ECO:0000313" key="12">
    <source>
        <dbReference type="Proteomes" id="UP001056535"/>
    </source>
</evidence>
<accession>A0ABY4YET8</accession>
<dbReference type="InterPro" id="IPR015854">
    <property type="entry name" value="ABC_transpr_LolD-like"/>
</dbReference>
<sequence length="233" mass="25477">MIAFENVTMRYAKNDAPALQDINAEIGRGDFVFVVGASGSGKSTLMRLITLERVATTGQVLVAGHDLSTLPTRKIPMLRRQVGTVFQDFRLLSGKTVSQNIAYVLQVLGTKRHTIKQLVPEVLELVGLEDKGRRLPHELSGGEQQRVAIARAMVNKPPILLADEPTGNLDPGTSAEIVSILDRINRTGTTVVMATHDTTIVDTFRKRVIQLRDGVIVRDQAQGEYAVVEEGLV</sequence>
<dbReference type="PROSITE" id="PS50893">
    <property type="entry name" value="ABC_TRANSPORTER_2"/>
    <property type="match status" value="1"/>
</dbReference>
<dbReference type="InterPro" id="IPR003439">
    <property type="entry name" value="ABC_transporter-like_ATP-bd"/>
</dbReference>
<comment type="subunit">
    <text evidence="9">Homodimer. Forms a membrane-associated complex with FtsX.</text>
</comment>
<evidence type="ECO:0000256" key="6">
    <source>
        <dbReference type="ARBA" id="ARBA00022840"/>
    </source>
</evidence>
<dbReference type="RefSeq" id="WP_252619491.1">
    <property type="nucleotide sequence ID" value="NZ_CP099490.1"/>
</dbReference>
<protein>
    <recommendedName>
        <fullName evidence="2 9">Cell division ATP-binding protein FtsE</fullName>
    </recommendedName>
</protein>
<dbReference type="SMART" id="SM00382">
    <property type="entry name" value="AAA"/>
    <property type="match status" value="1"/>
</dbReference>
<reference evidence="11" key="1">
    <citation type="submission" date="2022-06" db="EMBL/GenBank/DDBJ databases">
        <title>Ornithinimicrobium JY.X270.</title>
        <authorList>
            <person name="Huang Y."/>
        </authorList>
    </citation>
    <scope>NUCLEOTIDE SEQUENCE</scope>
    <source>
        <strain evidence="11">JY.X270</strain>
    </source>
</reference>
<evidence type="ECO:0000256" key="8">
    <source>
        <dbReference type="ARBA" id="ARBA00023306"/>
    </source>
</evidence>
<keyword evidence="7 9" id="KW-0472">Membrane</keyword>
<feature type="domain" description="ABC transporter" evidence="10">
    <location>
        <begin position="2"/>
        <end position="230"/>
    </location>
</feature>
<dbReference type="PANTHER" id="PTHR24220">
    <property type="entry name" value="IMPORT ATP-BINDING PROTEIN"/>
    <property type="match status" value="1"/>
</dbReference>
<dbReference type="InterPro" id="IPR027417">
    <property type="entry name" value="P-loop_NTPase"/>
</dbReference>
<dbReference type="PANTHER" id="PTHR24220:SF470">
    <property type="entry name" value="CELL DIVISION ATP-BINDING PROTEIN FTSE"/>
    <property type="match status" value="1"/>
</dbReference>
<keyword evidence="12" id="KW-1185">Reference proteome</keyword>
<dbReference type="InterPro" id="IPR003593">
    <property type="entry name" value="AAA+_ATPase"/>
</dbReference>
<dbReference type="Gene3D" id="3.40.50.300">
    <property type="entry name" value="P-loop containing nucleotide triphosphate hydrolases"/>
    <property type="match status" value="1"/>
</dbReference>
<keyword evidence="5 9" id="KW-0547">Nucleotide-binding</keyword>
<dbReference type="EMBL" id="CP099490">
    <property type="protein sequence ID" value="USQ75248.1"/>
    <property type="molecule type" value="Genomic_DNA"/>
</dbReference>
<evidence type="ECO:0000256" key="7">
    <source>
        <dbReference type="ARBA" id="ARBA00023136"/>
    </source>
</evidence>
<dbReference type="Pfam" id="PF00005">
    <property type="entry name" value="ABC_tran"/>
    <property type="match status" value="1"/>
</dbReference>
<dbReference type="InterPro" id="IPR005286">
    <property type="entry name" value="Cell_div_FtsE"/>
</dbReference>
<evidence type="ECO:0000256" key="4">
    <source>
        <dbReference type="ARBA" id="ARBA00022618"/>
    </source>
</evidence>
<keyword evidence="8 9" id="KW-0131">Cell cycle</keyword>
<evidence type="ECO:0000259" key="10">
    <source>
        <dbReference type="PROSITE" id="PS50893"/>
    </source>
</evidence>
<evidence type="ECO:0000256" key="3">
    <source>
        <dbReference type="ARBA" id="ARBA00022475"/>
    </source>
</evidence>
<proteinExistence type="inferred from homology"/>
<keyword evidence="3 9" id="KW-1003">Cell membrane</keyword>
<evidence type="ECO:0000256" key="5">
    <source>
        <dbReference type="ARBA" id="ARBA00022741"/>
    </source>
</evidence>
<keyword evidence="4 9" id="KW-0132">Cell division</keyword>
<organism evidence="11 12">
    <name type="scientific">Ornithinimicrobium cryptoxanthini</name>
    <dbReference type="NCBI Taxonomy" id="2934161"/>
    <lineage>
        <taxon>Bacteria</taxon>
        <taxon>Bacillati</taxon>
        <taxon>Actinomycetota</taxon>
        <taxon>Actinomycetes</taxon>
        <taxon>Micrococcales</taxon>
        <taxon>Ornithinimicrobiaceae</taxon>
        <taxon>Ornithinimicrobium</taxon>
    </lineage>
</organism>
<evidence type="ECO:0000256" key="9">
    <source>
        <dbReference type="RuleBase" id="RU365094"/>
    </source>
</evidence>
<evidence type="ECO:0000256" key="2">
    <source>
        <dbReference type="ARBA" id="ARBA00020019"/>
    </source>
</evidence>
<dbReference type="Proteomes" id="UP001056535">
    <property type="component" value="Chromosome"/>
</dbReference>